<comment type="caution">
    <text evidence="3">The sequence shown here is derived from an EMBL/GenBank/DDBJ whole genome shotgun (WGS) entry which is preliminary data.</text>
</comment>
<dbReference type="Pfam" id="PF14090">
    <property type="entry name" value="HTH_39"/>
    <property type="match status" value="1"/>
</dbReference>
<evidence type="ECO:0000259" key="2">
    <source>
        <dbReference type="Pfam" id="PF14090"/>
    </source>
</evidence>
<proteinExistence type="predicted"/>
<feature type="compositionally biased region" description="Basic and acidic residues" evidence="1">
    <location>
        <begin position="9"/>
        <end position="19"/>
    </location>
</feature>
<dbReference type="EMBL" id="JAQQDH010000030">
    <property type="protein sequence ID" value="MFM0448624.1"/>
    <property type="molecule type" value="Genomic_DNA"/>
</dbReference>
<gene>
    <name evidence="3" type="ORF">PQR00_34140</name>
</gene>
<reference evidence="3 4" key="1">
    <citation type="journal article" date="2024" name="Chem. Sci.">
        <title>Discovery of megapolipeptins by genome mining of a Burkholderiales bacteria collection.</title>
        <authorList>
            <person name="Paulo B.S."/>
            <person name="Recchia M.J.J."/>
            <person name="Lee S."/>
            <person name="Fergusson C.H."/>
            <person name="Romanowski S.B."/>
            <person name="Hernandez A."/>
            <person name="Krull N."/>
            <person name="Liu D.Y."/>
            <person name="Cavanagh H."/>
            <person name="Bos A."/>
            <person name="Gray C.A."/>
            <person name="Murphy B.T."/>
            <person name="Linington R.G."/>
            <person name="Eustaquio A.S."/>
        </authorList>
    </citation>
    <scope>NUCLEOTIDE SEQUENCE [LARGE SCALE GENOMIC DNA]</scope>
    <source>
        <strain evidence="3 4">RL17-379-BIB-C</strain>
    </source>
</reference>
<feature type="domain" description="Winged helix-turn-helix" evidence="2">
    <location>
        <begin position="32"/>
        <end position="95"/>
    </location>
</feature>
<sequence length="111" mass="12267">MTANKKAAPHGEDAAEVKAKPTKFTGNSADDQRARLLEALQAGPLTTLEIRSRLDILAPAPRVFELRHMGKNIVTTWTEQPTDGGRMHRVASYALHPDPQVELFDAAYTHH</sequence>
<evidence type="ECO:0000256" key="1">
    <source>
        <dbReference type="SAM" id="MobiDB-lite"/>
    </source>
</evidence>
<feature type="region of interest" description="Disordered" evidence="1">
    <location>
        <begin position="1"/>
        <end position="27"/>
    </location>
</feature>
<keyword evidence="4" id="KW-1185">Reference proteome</keyword>
<dbReference type="Proteomes" id="UP001629288">
    <property type="component" value="Unassembled WGS sequence"/>
</dbReference>
<name>A0ABW9CBH3_9BURK</name>
<evidence type="ECO:0000313" key="4">
    <source>
        <dbReference type="Proteomes" id="UP001629288"/>
    </source>
</evidence>
<organism evidence="3 4">
    <name type="scientific">Paraburkholderia strydomiana</name>
    <dbReference type="NCBI Taxonomy" id="1245417"/>
    <lineage>
        <taxon>Bacteria</taxon>
        <taxon>Pseudomonadati</taxon>
        <taxon>Pseudomonadota</taxon>
        <taxon>Betaproteobacteria</taxon>
        <taxon>Burkholderiales</taxon>
        <taxon>Burkholderiaceae</taxon>
        <taxon>Paraburkholderia</taxon>
    </lineage>
</organism>
<protein>
    <submittedName>
        <fullName evidence="3">Helix-turn-helix domain-containing protein</fullName>
    </submittedName>
</protein>
<dbReference type="InterPro" id="IPR055245">
    <property type="entry name" value="HTH_proteobacteria"/>
</dbReference>
<evidence type="ECO:0000313" key="3">
    <source>
        <dbReference type="EMBL" id="MFM0448624.1"/>
    </source>
</evidence>
<accession>A0ABW9CBH3</accession>
<dbReference type="RefSeq" id="WP_408131876.1">
    <property type="nucleotide sequence ID" value="NZ_JAQQDH010000030.1"/>
</dbReference>